<accession>A0A381YZI2</accession>
<dbReference type="AlphaFoldDB" id="A0A381YZI2"/>
<proteinExistence type="predicted"/>
<reference evidence="1" key="1">
    <citation type="submission" date="2018-05" db="EMBL/GenBank/DDBJ databases">
        <authorList>
            <person name="Lanie J.A."/>
            <person name="Ng W.-L."/>
            <person name="Kazmierczak K.M."/>
            <person name="Andrzejewski T.M."/>
            <person name="Davidsen T.M."/>
            <person name="Wayne K.J."/>
            <person name="Tettelin H."/>
            <person name="Glass J.I."/>
            <person name="Rusch D."/>
            <person name="Podicherti R."/>
            <person name="Tsui H.-C.T."/>
            <person name="Winkler M.E."/>
        </authorList>
    </citation>
    <scope>NUCLEOTIDE SEQUENCE</scope>
</reference>
<dbReference type="EMBL" id="UINC01019453">
    <property type="protein sequence ID" value="SVA82360.1"/>
    <property type="molecule type" value="Genomic_DNA"/>
</dbReference>
<gene>
    <name evidence="1" type="ORF">METZ01_LOCUS135214</name>
</gene>
<evidence type="ECO:0000313" key="1">
    <source>
        <dbReference type="EMBL" id="SVA82360.1"/>
    </source>
</evidence>
<protein>
    <submittedName>
        <fullName evidence="1">Uncharacterized protein</fullName>
    </submittedName>
</protein>
<sequence>MYKPVNIRGGNILIAKSVDSIKPLVVSKNY</sequence>
<organism evidence="1">
    <name type="scientific">marine metagenome</name>
    <dbReference type="NCBI Taxonomy" id="408172"/>
    <lineage>
        <taxon>unclassified sequences</taxon>
        <taxon>metagenomes</taxon>
        <taxon>ecological metagenomes</taxon>
    </lineage>
</organism>
<name>A0A381YZI2_9ZZZZ</name>